<reference evidence="2" key="1">
    <citation type="submission" date="2022-07" db="EMBL/GenBank/DDBJ databases">
        <title>Complete genome of Mycoplasma equigenitalium type strain T37.</title>
        <authorList>
            <person name="Spergser J."/>
        </authorList>
    </citation>
    <scope>NUCLEOTIDE SEQUENCE</scope>
    <source>
        <strain evidence="2">T37</strain>
    </source>
</reference>
<dbReference type="Proteomes" id="UP001059576">
    <property type="component" value="Chromosome"/>
</dbReference>
<feature type="transmembrane region" description="Helical" evidence="1">
    <location>
        <begin position="20"/>
        <end position="41"/>
    </location>
</feature>
<keyword evidence="3" id="KW-1185">Reference proteome</keyword>
<keyword evidence="1" id="KW-1133">Transmembrane helix</keyword>
<gene>
    <name evidence="2" type="ORF">NPA09_03285</name>
</gene>
<sequence>MVTQNATKHLAAGGVGGTTGTVVLLSIAGTLLVLFILYSVIKSVLGKRKIKKQKALIEGLAQKGFEQAILDINALIRENDNKLENFEVSIGTYKMGEITGAARKFLSELIESDTYQTIFKNSGEYDDLYNQTLLLKDTKSNLWRKKLTDTLDFFAGLEENLKNSLEDFENRRLWAKNRIEKLYQKEKNEKL</sequence>
<dbReference type="RefSeq" id="WP_129722873.1">
    <property type="nucleotide sequence ID" value="NZ_CP101808.1"/>
</dbReference>
<proteinExistence type="predicted"/>
<evidence type="ECO:0000256" key="1">
    <source>
        <dbReference type="SAM" id="Phobius"/>
    </source>
</evidence>
<dbReference type="NCBIfam" id="NF045939">
    <property type="entry name" value="MHJ_0274_fam"/>
    <property type="match status" value="1"/>
</dbReference>
<protein>
    <submittedName>
        <fullName evidence="2">Uncharacterized protein</fullName>
    </submittedName>
</protein>
<organism evidence="2 3">
    <name type="scientific">Mycoplasmopsis equigenitalium</name>
    <dbReference type="NCBI Taxonomy" id="114883"/>
    <lineage>
        <taxon>Bacteria</taxon>
        <taxon>Bacillati</taxon>
        <taxon>Mycoplasmatota</taxon>
        <taxon>Mycoplasmoidales</taxon>
        <taxon>Metamycoplasmataceae</taxon>
        <taxon>Mycoplasmopsis</taxon>
    </lineage>
</organism>
<name>A0ABY5J4L5_9BACT</name>
<evidence type="ECO:0000313" key="3">
    <source>
        <dbReference type="Proteomes" id="UP001059576"/>
    </source>
</evidence>
<dbReference type="EMBL" id="CP101808">
    <property type="protein sequence ID" value="UUD36895.1"/>
    <property type="molecule type" value="Genomic_DNA"/>
</dbReference>
<accession>A0ABY5J4L5</accession>
<keyword evidence="1" id="KW-0812">Transmembrane</keyword>
<keyword evidence="1" id="KW-0472">Membrane</keyword>
<evidence type="ECO:0000313" key="2">
    <source>
        <dbReference type="EMBL" id="UUD36895.1"/>
    </source>
</evidence>